<dbReference type="PANTHER" id="PTHR10133:SF27">
    <property type="entry name" value="DNA POLYMERASE NU"/>
    <property type="match status" value="1"/>
</dbReference>
<feature type="domain" description="DNA-directed DNA polymerase family A palm" evidence="4">
    <location>
        <begin position="319"/>
        <end position="520"/>
    </location>
</feature>
<dbReference type="AlphaFoldDB" id="A0A511FDE6"/>
<reference evidence="6 8" key="2">
    <citation type="submission" date="2020-08" db="EMBL/GenBank/DDBJ databases">
        <title>Sequencing the genomes of 1000 actinobacteria strains.</title>
        <authorList>
            <person name="Klenk H.-P."/>
        </authorList>
    </citation>
    <scope>NUCLEOTIDE SEQUENCE [LARGE SCALE GENOMIC DNA]</scope>
    <source>
        <strain evidence="6 8">DSM 9581</strain>
    </source>
</reference>
<dbReference type="Proteomes" id="UP000321723">
    <property type="component" value="Unassembled WGS sequence"/>
</dbReference>
<dbReference type="InterPro" id="IPR043502">
    <property type="entry name" value="DNA/RNA_pol_sf"/>
</dbReference>
<dbReference type="PRINTS" id="PR00868">
    <property type="entry name" value="DNAPOLI"/>
</dbReference>
<keyword evidence="2" id="KW-0235">DNA replication</keyword>
<keyword evidence="6" id="KW-0548">Nucleotidyltransferase</keyword>
<dbReference type="EMBL" id="BJVQ01000032">
    <property type="protein sequence ID" value="GEL47202.1"/>
    <property type="molecule type" value="Genomic_DNA"/>
</dbReference>
<accession>A0A511FDE6</accession>
<evidence type="ECO:0000256" key="1">
    <source>
        <dbReference type="ARBA" id="ARBA00012417"/>
    </source>
</evidence>
<dbReference type="GO" id="GO:0006261">
    <property type="term" value="P:DNA-templated DNA replication"/>
    <property type="evidence" value="ECO:0007669"/>
    <property type="project" value="InterPro"/>
</dbReference>
<evidence type="ECO:0000256" key="2">
    <source>
        <dbReference type="ARBA" id="ARBA00022705"/>
    </source>
</evidence>
<dbReference type="Pfam" id="PF00476">
    <property type="entry name" value="DNA_pol_A"/>
    <property type="match status" value="1"/>
</dbReference>
<dbReference type="OrthoDB" id="4414061at2"/>
<organism evidence="5 7">
    <name type="scientific">Cellulomonas hominis</name>
    <dbReference type="NCBI Taxonomy" id="156981"/>
    <lineage>
        <taxon>Bacteria</taxon>
        <taxon>Bacillati</taxon>
        <taxon>Actinomycetota</taxon>
        <taxon>Actinomycetes</taxon>
        <taxon>Micrococcales</taxon>
        <taxon>Cellulomonadaceae</taxon>
        <taxon>Cellulomonas</taxon>
    </lineage>
</organism>
<dbReference type="EMBL" id="JACHDN010000001">
    <property type="protein sequence ID" value="MBB5475313.1"/>
    <property type="molecule type" value="Genomic_DNA"/>
</dbReference>
<dbReference type="NCBIfam" id="NF011538">
    <property type="entry name" value="PRK14975.1-1"/>
    <property type="match status" value="1"/>
</dbReference>
<dbReference type="EC" id="2.7.7.7" evidence="1"/>
<comment type="caution">
    <text evidence="5">The sequence shown here is derived from an EMBL/GenBank/DDBJ whole genome shotgun (WGS) entry which is preliminary data.</text>
</comment>
<dbReference type="GO" id="GO:0004527">
    <property type="term" value="F:exonuclease activity"/>
    <property type="evidence" value="ECO:0007669"/>
    <property type="project" value="UniProtKB-KW"/>
</dbReference>
<keyword evidence="5" id="KW-0269">Exonuclease</keyword>
<dbReference type="Proteomes" id="UP000564629">
    <property type="component" value="Unassembled WGS sequence"/>
</dbReference>
<name>A0A511FDE6_9CELL</name>
<dbReference type="GO" id="GO:0003887">
    <property type="term" value="F:DNA-directed DNA polymerase activity"/>
    <property type="evidence" value="ECO:0007669"/>
    <property type="project" value="UniProtKB-EC"/>
</dbReference>
<proteinExistence type="predicted"/>
<reference evidence="5 7" key="1">
    <citation type="submission" date="2019-07" db="EMBL/GenBank/DDBJ databases">
        <title>Whole genome shotgun sequence of Cellulomonas hominis NBRC 16055.</title>
        <authorList>
            <person name="Hosoyama A."/>
            <person name="Uohara A."/>
            <person name="Ohji S."/>
            <person name="Ichikawa N."/>
        </authorList>
    </citation>
    <scope>NUCLEOTIDE SEQUENCE [LARGE SCALE GENOMIC DNA]</scope>
    <source>
        <strain evidence="5 7">NBRC 16055</strain>
    </source>
</reference>
<dbReference type="Gene3D" id="1.10.150.20">
    <property type="entry name" value="5' to 3' exonuclease, C-terminal subdomain"/>
    <property type="match status" value="1"/>
</dbReference>
<sequence>MPFVLVAVDPDRPGGAVLREVRDVDAALAGQVGPPERVAGEDLPAAVAAREADRPRWVWDDTEHWYPDLLAAGVRVERAHDLRLSHVILRRSTRCAGTAVARAPEGPWDRAAPAAGPHEPDDATLFDDLAAAVPDAAPDVPAELRRQLAALEEAGDDGRLRLLLAAESVGALVAAEMRHDGLPWRSDVHDALLTELLGPRPHDGARPERLAGLAEQVAAALDRPGLNPDSQPELLRALRAAGLDVSSTRTWEIRALDHPVREPLLEYKKLARLLSANGWAWMDRWVRDGRFRPDYVPGGVVTGRWASSGGGALQLPTGIRAAVRSDPGWLLVVADAAQLEPRVLAAMSADGAMAAAGRHADLYAGVVAAGIVEDRKQAKYAMLGAIYGATTGASAVLMPQLARAYPRAVALVEEAARAGERGEQVTTWLGRSSPRPGAAWLAARQAASAEGAAPEDARDARRRARDWGRFTRNFVVQGTAAEWALCWMAVLRRRLLAMPGRPHLVFFLHDELMVHAPVEVADEVAQAVRESAVEAGRLLFGDTPVDFALDVSVVDTYADAVQ</sequence>
<dbReference type="InterPro" id="IPR002298">
    <property type="entry name" value="DNA_polymerase_A"/>
</dbReference>
<evidence type="ECO:0000313" key="7">
    <source>
        <dbReference type="Proteomes" id="UP000321723"/>
    </source>
</evidence>
<protein>
    <recommendedName>
        <fullName evidence="1">DNA-directed DNA polymerase</fullName>
        <ecNumber evidence="1">2.7.7.7</ecNumber>
    </recommendedName>
</protein>
<dbReference type="InterPro" id="IPR001098">
    <property type="entry name" value="DNA-dir_DNA_pol_A_palm_dom"/>
</dbReference>
<dbReference type="GO" id="GO:0003677">
    <property type="term" value="F:DNA binding"/>
    <property type="evidence" value="ECO:0007669"/>
    <property type="project" value="InterPro"/>
</dbReference>
<gene>
    <name evidence="5" type="ORF">CHO01_23180</name>
    <name evidence="6" type="ORF">HNR08_004049</name>
</gene>
<keyword evidence="6" id="KW-0808">Transferase</keyword>
<dbReference type="SMART" id="SM00482">
    <property type="entry name" value="POLAc"/>
    <property type="match status" value="1"/>
</dbReference>
<keyword evidence="7" id="KW-1185">Reference proteome</keyword>
<dbReference type="RefSeq" id="WP_146838097.1">
    <property type="nucleotide sequence ID" value="NZ_BJVQ01000032.1"/>
</dbReference>
<evidence type="ECO:0000256" key="3">
    <source>
        <dbReference type="ARBA" id="ARBA00049244"/>
    </source>
</evidence>
<dbReference type="CDD" id="cd06444">
    <property type="entry name" value="DNA_pol_A"/>
    <property type="match status" value="1"/>
</dbReference>
<keyword evidence="5" id="KW-0378">Hydrolase</keyword>
<dbReference type="PANTHER" id="PTHR10133">
    <property type="entry name" value="DNA POLYMERASE I"/>
    <property type="match status" value="1"/>
</dbReference>
<evidence type="ECO:0000259" key="4">
    <source>
        <dbReference type="SMART" id="SM00482"/>
    </source>
</evidence>
<comment type="catalytic activity">
    <reaction evidence="3">
        <text>DNA(n) + a 2'-deoxyribonucleoside 5'-triphosphate = DNA(n+1) + diphosphate</text>
        <dbReference type="Rhea" id="RHEA:22508"/>
        <dbReference type="Rhea" id="RHEA-COMP:17339"/>
        <dbReference type="Rhea" id="RHEA-COMP:17340"/>
        <dbReference type="ChEBI" id="CHEBI:33019"/>
        <dbReference type="ChEBI" id="CHEBI:61560"/>
        <dbReference type="ChEBI" id="CHEBI:173112"/>
        <dbReference type="EC" id="2.7.7.7"/>
    </reaction>
</comment>
<evidence type="ECO:0000313" key="6">
    <source>
        <dbReference type="EMBL" id="MBB5475313.1"/>
    </source>
</evidence>
<evidence type="ECO:0000313" key="5">
    <source>
        <dbReference type="EMBL" id="GEL47202.1"/>
    </source>
</evidence>
<dbReference type="SUPFAM" id="SSF56672">
    <property type="entry name" value="DNA/RNA polymerases"/>
    <property type="match status" value="1"/>
</dbReference>
<keyword evidence="5" id="KW-0540">Nuclease</keyword>
<evidence type="ECO:0000313" key="8">
    <source>
        <dbReference type="Proteomes" id="UP000564629"/>
    </source>
</evidence>
<dbReference type="Gene3D" id="3.30.70.370">
    <property type="match status" value="1"/>
</dbReference>
<dbReference type="GO" id="GO:0006302">
    <property type="term" value="P:double-strand break repair"/>
    <property type="evidence" value="ECO:0007669"/>
    <property type="project" value="TreeGrafter"/>
</dbReference>